<proteinExistence type="inferred from homology"/>
<feature type="binding site" evidence="10">
    <location>
        <begin position="37"/>
        <end position="44"/>
    </location>
    <ligand>
        <name>GTP</name>
        <dbReference type="ChEBI" id="CHEBI:37565"/>
        <label>1</label>
    </ligand>
</feature>
<accession>H1Q481</accession>
<evidence type="ECO:0000256" key="12">
    <source>
        <dbReference type="RuleBase" id="RU362098"/>
    </source>
</evidence>
<dbReference type="AlphaFoldDB" id="H1Q481"/>
<reference evidence="14 15" key="1">
    <citation type="submission" date="2011-12" db="EMBL/GenBank/DDBJ databases">
        <title>The Genome Sequence of Prevotella micans F0438.</title>
        <authorList>
            <consortium name="The Broad Institute Genome Sequencing Platform"/>
            <person name="Earl A."/>
            <person name="Ward D."/>
            <person name="Feldgarden M."/>
            <person name="Gevers D."/>
            <person name="Izard J."/>
            <person name="Baranova O.V."/>
            <person name="Blanton J.M."/>
            <person name="Wade W.G."/>
            <person name="Dewhirst F.E."/>
            <person name="Young S.K."/>
            <person name="Zeng Q."/>
            <person name="Gargeya S."/>
            <person name="Fitzgerald M."/>
            <person name="Haas B."/>
            <person name="Abouelleil A."/>
            <person name="Alvarado L."/>
            <person name="Arachchi H.M."/>
            <person name="Berlin A."/>
            <person name="Chapman S.B."/>
            <person name="Gearin G."/>
            <person name="Goldberg J."/>
            <person name="Griggs A."/>
            <person name="Gujja S."/>
            <person name="Hansen M."/>
            <person name="Heiman D."/>
            <person name="Howarth C."/>
            <person name="Larimer J."/>
            <person name="Lui A."/>
            <person name="MacDonald P.J.P."/>
            <person name="McCowen C."/>
            <person name="Montmayeur A."/>
            <person name="Murphy C."/>
            <person name="Neiman D."/>
            <person name="Pearson M."/>
            <person name="Priest M."/>
            <person name="Roberts A."/>
            <person name="Saif S."/>
            <person name="Shea T."/>
            <person name="Sisk P."/>
            <person name="Stolte C."/>
            <person name="Sykes S."/>
            <person name="Wortman J."/>
            <person name="Nusbaum C."/>
            <person name="Birren B."/>
        </authorList>
    </citation>
    <scope>NUCLEOTIDE SEQUENCE [LARGE SCALE GENOMIC DNA]</scope>
    <source>
        <strain evidence="14 15">F0438</strain>
    </source>
</reference>
<protein>
    <recommendedName>
        <fullName evidence="9 12">Ferrous iron transport protein B</fullName>
    </recommendedName>
</protein>
<sequence>MTEIQSQCANCPKASLRSLQRRGTQAGGERYVVALAGNPNTGKSTVFNALTGLKQHTGNWPGKTVGKAEGYFNYENDTYRIVDLPGTYSLSSTSEDEEIARDFILFGQPDVTVMVADATRLERNMNLILQVLQITDKAVLCVNLLDEAKRNNIEINLNALSRRLGIPVVGCSARSGHGIDNLLAVIREVVTGEYVCRPHRATNLPPDTAERVKMLAERVKEIYPDLRNAEWIAFRLMENDPSVMERFGTPELNALAEEVHMQISNNFHDQWMEDIYSQAEEICRDTVTQSGHRGRLPFDVKLDRILTHRFWGFPIMVALLGVVFWLTIIGSNYPSGWLNELLVGIIHPALREGFVGIGSPDWLTGLVVDGIYLSTAWVVSVMLPPMAIFFPLFTLLEDFGYLPRVAFNLDELFRRAGAHGKQALTMSMGFGCNAAGVVSTRIIDSTRERLIAIITNNFSLCNGRWPTQILLATLFIGAAVPQQYSSVVALVAVMSVVLMGVMFMFGSSWMLSRTILRGEVSTFHLELPPYRPPQFWQTLYTSLIDRTLIVLWRAIVFAAPAGAVIWLCSNVTVGNVSIAQHLIGWLDTPGWIMGLNGVILLAYILAIPANEIVMPTILMLTMLVLGQTDMAAAGVLMEGTEAETKQILLMGGWNLLTAVCLMVFCLLHHPCSTTIYTIYKETKSAKWTAIATLLPLVLGIIVTSLIAVVWRMI</sequence>
<keyword evidence="3" id="KW-1003">Cell membrane</keyword>
<evidence type="ECO:0000313" key="15">
    <source>
        <dbReference type="Proteomes" id="UP000016023"/>
    </source>
</evidence>
<dbReference type="NCBIfam" id="TIGR00437">
    <property type="entry name" value="feoB"/>
    <property type="match status" value="1"/>
</dbReference>
<feature type="transmembrane region" description="Helical" evidence="12">
    <location>
        <begin position="310"/>
        <end position="329"/>
    </location>
</feature>
<feature type="transmembrane region" description="Helical" evidence="12">
    <location>
        <begin position="647"/>
        <end position="669"/>
    </location>
</feature>
<dbReference type="PANTHER" id="PTHR43185:SF2">
    <property type="entry name" value="FERROUS IRON TRANSPORT PROTEIN B"/>
    <property type="match status" value="1"/>
</dbReference>
<evidence type="ECO:0000256" key="8">
    <source>
        <dbReference type="ARBA" id="ARBA00023136"/>
    </source>
</evidence>
<dbReference type="Pfam" id="PF07670">
    <property type="entry name" value="Gate"/>
    <property type="match status" value="1"/>
</dbReference>
<dbReference type="HOGENOM" id="CLU_013350_4_0_10"/>
<evidence type="ECO:0000256" key="2">
    <source>
        <dbReference type="ARBA" id="ARBA00022448"/>
    </source>
</evidence>
<dbReference type="SUPFAM" id="SSF52540">
    <property type="entry name" value="P-loop containing nucleoside triphosphate hydrolases"/>
    <property type="match status" value="1"/>
</dbReference>
<feature type="binding site" evidence="11">
    <location>
        <position position="51"/>
    </location>
    <ligand>
        <name>Mg(2+)</name>
        <dbReference type="ChEBI" id="CHEBI:18420"/>
        <label>2</label>
    </ligand>
</feature>
<comment type="function">
    <text evidence="12">Probable transporter of a GTP-driven Fe(2+) uptake system.</text>
</comment>
<evidence type="ECO:0000313" key="14">
    <source>
        <dbReference type="EMBL" id="EHO67862.1"/>
    </source>
</evidence>
<keyword evidence="11" id="KW-0479">Metal-binding</keyword>
<dbReference type="Gene3D" id="3.40.50.300">
    <property type="entry name" value="P-loop containing nucleotide triphosphate hydrolases"/>
    <property type="match status" value="1"/>
</dbReference>
<dbReference type="InterPro" id="IPR027417">
    <property type="entry name" value="P-loop_NTPase"/>
</dbReference>
<dbReference type="PATRIC" id="fig|883158.3.peg.1721"/>
<dbReference type="eggNOG" id="COG0370">
    <property type="taxonomic scope" value="Bacteria"/>
</dbReference>
<evidence type="ECO:0000256" key="4">
    <source>
        <dbReference type="ARBA" id="ARBA00022692"/>
    </source>
</evidence>
<keyword evidence="8 12" id="KW-0472">Membrane</keyword>
<feature type="transmembrane region" description="Helical" evidence="12">
    <location>
        <begin position="612"/>
        <end position="635"/>
    </location>
</feature>
<evidence type="ECO:0000256" key="10">
    <source>
        <dbReference type="PIRSR" id="PIRSR603373-1"/>
    </source>
</evidence>
<dbReference type="InterPro" id="IPR003373">
    <property type="entry name" value="Fe2_transport_prot-B"/>
</dbReference>
<keyword evidence="12" id="KW-0406">Ion transport</keyword>
<evidence type="ECO:0000256" key="6">
    <source>
        <dbReference type="ARBA" id="ARBA00022989"/>
    </source>
</evidence>
<comment type="caution">
    <text evidence="14">The sequence shown here is derived from an EMBL/GenBank/DDBJ whole genome shotgun (WGS) entry which is preliminary data.</text>
</comment>
<evidence type="ECO:0000259" key="13">
    <source>
        <dbReference type="PROSITE" id="PS51711"/>
    </source>
</evidence>
<dbReference type="EMBL" id="AGWK01000045">
    <property type="protein sequence ID" value="EHO67862.1"/>
    <property type="molecule type" value="Genomic_DNA"/>
</dbReference>
<feature type="binding site" evidence="11">
    <location>
        <position position="48"/>
    </location>
    <ligand>
        <name>Mg(2+)</name>
        <dbReference type="ChEBI" id="CHEBI:18420"/>
        <label>2</label>
    </ligand>
</feature>
<gene>
    <name evidence="14" type="ORF">HMPREF9140_01719</name>
</gene>
<keyword evidence="4 12" id="KW-0812">Transmembrane</keyword>
<dbReference type="InterPro" id="IPR011642">
    <property type="entry name" value="Gate_dom"/>
</dbReference>
<feature type="binding site" evidence="10">
    <location>
        <begin position="143"/>
        <end position="146"/>
    </location>
    <ligand>
        <name>GTP</name>
        <dbReference type="ChEBI" id="CHEBI:37565"/>
        <label>1</label>
    </ligand>
</feature>
<evidence type="ECO:0000256" key="5">
    <source>
        <dbReference type="ARBA" id="ARBA00022741"/>
    </source>
</evidence>
<dbReference type="PRINTS" id="PR00326">
    <property type="entry name" value="GTP1OBG"/>
</dbReference>
<dbReference type="GO" id="GO:0005886">
    <property type="term" value="C:plasma membrane"/>
    <property type="evidence" value="ECO:0007669"/>
    <property type="project" value="UniProtKB-SubCell"/>
</dbReference>
<dbReference type="Pfam" id="PF17910">
    <property type="entry name" value="FeoB_Cyto"/>
    <property type="match status" value="1"/>
</dbReference>
<keyword evidence="12" id="KW-0408">Iron</keyword>
<evidence type="ECO:0000256" key="7">
    <source>
        <dbReference type="ARBA" id="ARBA00023134"/>
    </source>
</evidence>
<feature type="transmembrane region" description="Helical" evidence="12">
    <location>
        <begin position="550"/>
        <end position="573"/>
    </location>
</feature>
<name>H1Q481_9BACT</name>
<feature type="transmembrane region" description="Helical" evidence="12">
    <location>
        <begin position="689"/>
        <end position="710"/>
    </location>
</feature>
<feature type="transmembrane region" description="Helical" evidence="12">
    <location>
        <begin position="487"/>
        <end position="511"/>
    </location>
</feature>
<comment type="subcellular location">
    <subcellularLocation>
        <location evidence="12">Cell inner membrane</location>
        <topology evidence="12">Multi-pass membrane protein</topology>
    </subcellularLocation>
    <subcellularLocation>
        <location evidence="1">Cell membrane</location>
        <topology evidence="1">Multi-pass membrane protein</topology>
    </subcellularLocation>
</comment>
<dbReference type="RefSeq" id="WP_006953250.1">
    <property type="nucleotide sequence ID" value="NZ_JH594523.1"/>
</dbReference>
<keyword evidence="12" id="KW-0410">Iron transport</keyword>
<dbReference type="InterPro" id="IPR011640">
    <property type="entry name" value="Fe2_transport_prot_B_C"/>
</dbReference>
<dbReference type="GO" id="GO:0046872">
    <property type="term" value="F:metal ion binding"/>
    <property type="evidence" value="ECO:0007669"/>
    <property type="project" value="UniProtKB-KW"/>
</dbReference>
<evidence type="ECO:0000256" key="9">
    <source>
        <dbReference type="NCBIfam" id="TIGR00437"/>
    </source>
</evidence>
<dbReference type="InterPro" id="IPR050860">
    <property type="entry name" value="FeoB_GTPase"/>
</dbReference>
<keyword evidence="2 12" id="KW-0813">Transport</keyword>
<feature type="transmembrane region" description="Helical" evidence="12">
    <location>
        <begin position="585"/>
        <end position="606"/>
    </location>
</feature>
<feature type="binding site" evidence="11">
    <location>
        <position position="49"/>
    </location>
    <ligand>
        <name>Mg(2+)</name>
        <dbReference type="ChEBI" id="CHEBI:18420"/>
        <label>2</label>
    </ligand>
</feature>
<dbReference type="GO" id="GO:0015093">
    <property type="term" value="F:ferrous iron transmembrane transporter activity"/>
    <property type="evidence" value="ECO:0007669"/>
    <property type="project" value="UniProtKB-UniRule"/>
</dbReference>
<feature type="domain" description="FeoB-type G" evidence="13">
    <location>
        <begin position="30"/>
        <end position="192"/>
    </location>
</feature>
<dbReference type="GO" id="GO:0005525">
    <property type="term" value="F:GTP binding"/>
    <property type="evidence" value="ECO:0007669"/>
    <property type="project" value="UniProtKB-KW"/>
</dbReference>
<feature type="binding site" evidence="11">
    <location>
        <position position="52"/>
    </location>
    <ligand>
        <name>Mg(2+)</name>
        <dbReference type="ChEBI" id="CHEBI:18420"/>
        <label>2</label>
    </ligand>
</feature>
<dbReference type="PANTHER" id="PTHR43185">
    <property type="entry name" value="FERROUS IRON TRANSPORT PROTEIN B"/>
    <property type="match status" value="1"/>
</dbReference>
<keyword evidence="11" id="KW-0460">Magnesium</keyword>
<dbReference type="InterPro" id="IPR030389">
    <property type="entry name" value="G_FEOB_dom"/>
</dbReference>
<dbReference type="InterPro" id="IPR006073">
    <property type="entry name" value="GTP-bd"/>
</dbReference>
<evidence type="ECO:0000256" key="3">
    <source>
        <dbReference type="ARBA" id="ARBA00022475"/>
    </source>
</evidence>
<organism evidence="14 15">
    <name type="scientific">Prevotella micans F0438</name>
    <dbReference type="NCBI Taxonomy" id="883158"/>
    <lineage>
        <taxon>Bacteria</taxon>
        <taxon>Pseudomonadati</taxon>
        <taxon>Bacteroidota</taxon>
        <taxon>Bacteroidia</taxon>
        <taxon>Bacteroidales</taxon>
        <taxon>Prevotellaceae</taxon>
        <taxon>Prevotella</taxon>
    </lineage>
</organism>
<dbReference type="Proteomes" id="UP000016023">
    <property type="component" value="Unassembled WGS sequence"/>
</dbReference>
<dbReference type="Pfam" id="PF02421">
    <property type="entry name" value="FeoB_N"/>
    <property type="match status" value="1"/>
</dbReference>
<keyword evidence="7 10" id="KW-0342">GTP-binding</keyword>
<dbReference type="PROSITE" id="PS51711">
    <property type="entry name" value="G_FEOB"/>
    <property type="match status" value="1"/>
</dbReference>
<keyword evidence="6 12" id="KW-1133">Transmembrane helix</keyword>
<keyword evidence="5 10" id="KW-0547">Nucleotide-binding</keyword>
<evidence type="ECO:0000256" key="1">
    <source>
        <dbReference type="ARBA" id="ARBA00004651"/>
    </source>
</evidence>
<dbReference type="Pfam" id="PF07664">
    <property type="entry name" value="FeoB_C"/>
    <property type="match status" value="1"/>
</dbReference>
<keyword evidence="15" id="KW-1185">Reference proteome</keyword>
<dbReference type="STRING" id="883158.HMPREF9140_01719"/>
<feature type="binding site" evidence="10">
    <location>
        <begin position="83"/>
        <end position="86"/>
    </location>
    <ligand>
        <name>GTP</name>
        <dbReference type="ChEBI" id="CHEBI:37565"/>
        <label>1</label>
    </ligand>
</feature>
<dbReference type="InterPro" id="IPR041069">
    <property type="entry name" value="FeoB_Cyto"/>
</dbReference>
<dbReference type="CDD" id="cd01879">
    <property type="entry name" value="FeoB"/>
    <property type="match status" value="1"/>
</dbReference>
<feature type="transmembrane region" description="Helical" evidence="12">
    <location>
        <begin position="371"/>
        <end position="396"/>
    </location>
</feature>
<comment type="similarity">
    <text evidence="12">Belongs to the TRAFAC class TrmE-Era-EngA-EngB-Septin-like GTPase superfamily. FeoB GTPase (TC 9.A.8) family.</text>
</comment>
<evidence type="ECO:0000256" key="11">
    <source>
        <dbReference type="PIRSR" id="PIRSR603373-2"/>
    </source>
</evidence>